<dbReference type="Pfam" id="PF00196">
    <property type="entry name" value="GerE"/>
    <property type="match status" value="1"/>
</dbReference>
<dbReference type="PRINTS" id="PR00038">
    <property type="entry name" value="HTHLUXR"/>
</dbReference>
<evidence type="ECO:0000256" key="4">
    <source>
        <dbReference type="ARBA" id="ARBA00022803"/>
    </source>
</evidence>
<dbReference type="Gene3D" id="1.25.40.10">
    <property type="entry name" value="Tetratricopeptide repeat domain"/>
    <property type="match status" value="2"/>
</dbReference>
<comment type="caution">
    <text evidence="9">The sequence shown here is derived from an EMBL/GenBank/DDBJ whole genome shotgun (WGS) entry which is preliminary data.</text>
</comment>
<proteinExistence type="inferred from homology"/>
<evidence type="ECO:0000256" key="5">
    <source>
        <dbReference type="ARBA" id="ARBA00038253"/>
    </source>
</evidence>
<comment type="subcellular location">
    <subcellularLocation>
        <location evidence="1">Cytoplasm</location>
    </subcellularLocation>
</comment>
<feature type="transmembrane region" description="Helical" evidence="7">
    <location>
        <begin position="386"/>
        <end position="405"/>
    </location>
</feature>
<dbReference type="SUPFAM" id="SSF48452">
    <property type="entry name" value="TPR-like"/>
    <property type="match status" value="2"/>
</dbReference>
<reference evidence="9 10" key="1">
    <citation type="submission" date="2022-10" db="EMBL/GenBank/DDBJ databases">
        <title>Comparative genomics and taxonomic characterization of three novel marine species of genus Reichenbachiella exhibiting antioxidant and polysaccharide degradation activities.</title>
        <authorList>
            <person name="Muhammad N."/>
            <person name="Lee Y.-J."/>
            <person name="Ko J."/>
            <person name="Kim S.-G."/>
        </authorList>
    </citation>
    <scope>NUCLEOTIDE SEQUENCE [LARGE SCALE GENOMIC DNA]</scope>
    <source>
        <strain evidence="9 10">ABR2-5</strain>
    </source>
</reference>
<evidence type="ECO:0000256" key="6">
    <source>
        <dbReference type="PROSITE-ProRule" id="PRU00339"/>
    </source>
</evidence>
<evidence type="ECO:0000313" key="10">
    <source>
        <dbReference type="Proteomes" id="UP001300692"/>
    </source>
</evidence>
<name>A0ABT3CYZ0_9BACT</name>
<keyword evidence="2" id="KW-0963">Cytoplasm</keyword>
<evidence type="ECO:0000256" key="2">
    <source>
        <dbReference type="ARBA" id="ARBA00022490"/>
    </source>
</evidence>
<dbReference type="InterPro" id="IPR019734">
    <property type="entry name" value="TPR_rpt"/>
</dbReference>
<dbReference type="PROSITE" id="PS50293">
    <property type="entry name" value="TPR_REGION"/>
    <property type="match status" value="1"/>
</dbReference>
<keyword evidence="7" id="KW-1133">Transmembrane helix</keyword>
<dbReference type="Proteomes" id="UP001300692">
    <property type="component" value="Unassembled WGS sequence"/>
</dbReference>
<dbReference type="InterPro" id="IPR051476">
    <property type="entry name" value="Bac_ResReg_Asp_Phosphatase"/>
</dbReference>
<evidence type="ECO:0000313" key="9">
    <source>
        <dbReference type="EMBL" id="MCV9388423.1"/>
    </source>
</evidence>
<keyword evidence="7" id="KW-0472">Membrane</keyword>
<dbReference type="SMART" id="SM00028">
    <property type="entry name" value="TPR"/>
    <property type="match status" value="5"/>
</dbReference>
<dbReference type="Pfam" id="PF13181">
    <property type="entry name" value="TPR_8"/>
    <property type="match status" value="1"/>
</dbReference>
<keyword evidence="7" id="KW-0812">Transmembrane</keyword>
<keyword evidence="4 6" id="KW-0802">TPR repeat</keyword>
<dbReference type="EMBL" id="JAOYOD010000001">
    <property type="protein sequence ID" value="MCV9388423.1"/>
    <property type="molecule type" value="Genomic_DNA"/>
</dbReference>
<dbReference type="SMART" id="SM00421">
    <property type="entry name" value="HTH_LUXR"/>
    <property type="match status" value="1"/>
</dbReference>
<dbReference type="Pfam" id="PF13424">
    <property type="entry name" value="TPR_12"/>
    <property type="match status" value="1"/>
</dbReference>
<evidence type="ECO:0000256" key="7">
    <source>
        <dbReference type="SAM" id="Phobius"/>
    </source>
</evidence>
<dbReference type="RefSeq" id="WP_264139289.1">
    <property type="nucleotide sequence ID" value="NZ_JAOYOD010000001.1"/>
</dbReference>
<dbReference type="InterPro" id="IPR016032">
    <property type="entry name" value="Sig_transdc_resp-reg_C-effctor"/>
</dbReference>
<dbReference type="SUPFAM" id="SSF46894">
    <property type="entry name" value="C-terminal effector domain of the bipartite response regulators"/>
    <property type="match status" value="1"/>
</dbReference>
<dbReference type="Gene3D" id="1.10.10.10">
    <property type="entry name" value="Winged helix-like DNA-binding domain superfamily/Winged helix DNA-binding domain"/>
    <property type="match status" value="1"/>
</dbReference>
<evidence type="ECO:0000256" key="3">
    <source>
        <dbReference type="ARBA" id="ARBA00022737"/>
    </source>
</evidence>
<gene>
    <name evidence="9" type="ORF">N7U62_17195</name>
</gene>
<sequence>MAQNKAILDSLHLELSTEQNDSLRALYHFEINRQWAEYNFDSAMHHADQGNELAKQLNNPALIARGLNAIGLAFDFQNQFDSAIHYFKKSESYAQENNDITGRARALLNLGSVYLIIGNLDEALDKYEQATLLYKQLEQHVYLAMVLNNQALIYRRTKRYDMAKEVLHQSLEIYEANEMRSKQLNSLINLSGIYQLLEEFDSAILTAKKSLPIAAELNNADLSSQIFVVLGQNFAEKDLLDSSFYYYKKAEAAMTKNSPTALDVYVYFGNATYYLSTKDYPNAKLYLDKLTELRTAIDKNVDLAITYYEISSQYYEATGQWKRAFAEQQQLLKNKEVFLDQKIAERTTEMEQLFRKEQREWEIERLGAENRENKLIIDKQTQQTTGLLVISVLAGIICIFLVVVLRQRHTSHQLQQSLLHEEIDGLRLRIGNIMSNIKLEEVTLDSKKLESELPNTLTEREIQVLQVAITNKTNSEIAEEVHLSVNTVKYHLKNIYNKLGVSTRLEAREVLSNIN</sequence>
<dbReference type="PANTHER" id="PTHR46630">
    <property type="entry name" value="TETRATRICOPEPTIDE REPEAT PROTEIN 29"/>
    <property type="match status" value="1"/>
</dbReference>
<feature type="domain" description="HTH luxR-type" evidence="8">
    <location>
        <begin position="450"/>
        <end position="515"/>
    </location>
</feature>
<organism evidence="9 10">
    <name type="scientific">Reichenbachiella ulvae</name>
    <dbReference type="NCBI Taxonomy" id="2980104"/>
    <lineage>
        <taxon>Bacteria</taxon>
        <taxon>Pseudomonadati</taxon>
        <taxon>Bacteroidota</taxon>
        <taxon>Cytophagia</taxon>
        <taxon>Cytophagales</taxon>
        <taxon>Reichenbachiellaceae</taxon>
        <taxon>Reichenbachiella</taxon>
    </lineage>
</organism>
<feature type="repeat" description="TPR" evidence="6">
    <location>
        <begin position="104"/>
        <end position="137"/>
    </location>
</feature>
<dbReference type="CDD" id="cd06170">
    <property type="entry name" value="LuxR_C_like"/>
    <property type="match status" value="1"/>
</dbReference>
<dbReference type="InterPro" id="IPR011990">
    <property type="entry name" value="TPR-like_helical_dom_sf"/>
</dbReference>
<evidence type="ECO:0000259" key="8">
    <source>
        <dbReference type="PROSITE" id="PS50043"/>
    </source>
</evidence>
<dbReference type="PROSITE" id="PS50005">
    <property type="entry name" value="TPR"/>
    <property type="match status" value="1"/>
</dbReference>
<dbReference type="InterPro" id="IPR000792">
    <property type="entry name" value="Tscrpt_reg_LuxR_C"/>
</dbReference>
<keyword evidence="3" id="KW-0677">Repeat</keyword>
<dbReference type="PROSITE" id="PS50043">
    <property type="entry name" value="HTH_LUXR_2"/>
    <property type="match status" value="1"/>
</dbReference>
<dbReference type="InterPro" id="IPR036388">
    <property type="entry name" value="WH-like_DNA-bd_sf"/>
</dbReference>
<dbReference type="PANTHER" id="PTHR46630:SF1">
    <property type="entry name" value="TETRATRICOPEPTIDE REPEAT PROTEIN 29"/>
    <property type="match status" value="1"/>
</dbReference>
<protein>
    <submittedName>
        <fullName evidence="9">Tetratricopeptide repeat protein</fullName>
    </submittedName>
</protein>
<evidence type="ECO:0000256" key="1">
    <source>
        <dbReference type="ARBA" id="ARBA00004496"/>
    </source>
</evidence>
<keyword evidence="10" id="KW-1185">Reference proteome</keyword>
<comment type="similarity">
    <text evidence="5">Belongs to the Rap family.</text>
</comment>
<accession>A0ABT3CYZ0</accession>